<dbReference type="GO" id="GO:0016747">
    <property type="term" value="F:acyltransferase activity, transferring groups other than amino-acyl groups"/>
    <property type="evidence" value="ECO:0007669"/>
    <property type="project" value="InterPro"/>
</dbReference>
<proteinExistence type="predicted"/>
<dbReference type="Pfam" id="PF13302">
    <property type="entry name" value="Acetyltransf_3"/>
    <property type="match status" value="1"/>
</dbReference>
<reference evidence="2 3" key="1">
    <citation type="submission" date="2020-08" db="EMBL/GenBank/DDBJ databases">
        <title>Functional genomics of gut bacteria from endangered species of beetles.</title>
        <authorList>
            <person name="Carlos-Shanley C."/>
        </authorList>
    </citation>
    <scope>NUCLEOTIDE SEQUENCE [LARGE SCALE GENOMIC DNA]</scope>
    <source>
        <strain evidence="2 3">S00123</strain>
    </source>
</reference>
<evidence type="ECO:0000313" key="3">
    <source>
        <dbReference type="Proteomes" id="UP000539957"/>
    </source>
</evidence>
<name>A0A7W7N3B0_9CAUL</name>
<dbReference type="RefSeq" id="WP_184269520.1">
    <property type="nucleotide sequence ID" value="NZ_JACHKY010000003.1"/>
</dbReference>
<keyword evidence="3" id="KW-1185">Reference proteome</keyword>
<evidence type="ECO:0000313" key="2">
    <source>
        <dbReference type="EMBL" id="MBB4798213.1"/>
    </source>
</evidence>
<keyword evidence="2" id="KW-0808">Transferase</keyword>
<gene>
    <name evidence="2" type="ORF">HNP32_001957</name>
</gene>
<organism evidence="2 3">
    <name type="scientific">Brevundimonas bullata</name>
    <dbReference type="NCBI Taxonomy" id="13160"/>
    <lineage>
        <taxon>Bacteria</taxon>
        <taxon>Pseudomonadati</taxon>
        <taxon>Pseudomonadota</taxon>
        <taxon>Alphaproteobacteria</taxon>
        <taxon>Caulobacterales</taxon>
        <taxon>Caulobacteraceae</taxon>
        <taxon>Brevundimonas</taxon>
    </lineage>
</organism>
<dbReference type="PANTHER" id="PTHR43328">
    <property type="entry name" value="ACETYLTRANSFERASE-RELATED"/>
    <property type="match status" value="1"/>
</dbReference>
<protein>
    <submittedName>
        <fullName evidence="2">RimJ/RimL family protein N-acetyltransferase</fullName>
    </submittedName>
</protein>
<dbReference type="InterPro" id="IPR000182">
    <property type="entry name" value="GNAT_dom"/>
</dbReference>
<dbReference type="PROSITE" id="PS51186">
    <property type="entry name" value="GNAT"/>
    <property type="match status" value="1"/>
</dbReference>
<dbReference type="Gene3D" id="3.40.630.30">
    <property type="match status" value="1"/>
</dbReference>
<dbReference type="InterPro" id="IPR016181">
    <property type="entry name" value="Acyl_CoA_acyltransferase"/>
</dbReference>
<feature type="domain" description="N-acetyltransferase" evidence="1">
    <location>
        <begin position="15"/>
        <end position="177"/>
    </location>
</feature>
<dbReference type="Proteomes" id="UP000539957">
    <property type="component" value="Unassembled WGS sequence"/>
</dbReference>
<evidence type="ECO:0000259" key="1">
    <source>
        <dbReference type="PROSITE" id="PS51186"/>
    </source>
</evidence>
<sequence length="177" mass="19926">MCVIETSPVVETRRLILRAPGAQDVSRIAAMANDRDIARMTQRMPHPFQVEDAEDFVLHVAAQDPKRANTFVIEHEDLGPVGVIGLFENQDKVPETGYWIGRDFWGRGFATEALEGALVWASRRWKRRALIAGHFADNPASGRVLEKAGFLYTGETRRAFSQARGEITDTRMMVWLA</sequence>
<dbReference type="EMBL" id="JACHKY010000003">
    <property type="protein sequence ID" value="MBB4798213.1"/>
    <property type="molecule type" value="Genomic_DNA"/>
</dbReference>
<dbReference type="AlphaFoldDB" id="A0A7W7N3B0"/>
<accession>A0A7W7N3B0</accession>
<dbReference type="SUPFAM" id="SSF55729">
    <property type="entry name" value="Acyl-CoA N-acyltransferases (Nat)"/>
    <property type="match status" value="1"/>
</dbReference>
<dbReference type="PANTHER" id="PTHR43328:SF1">
    <property type="entry name" value="N-ACETYLTRANSFERASE DOMAIN-CONTAINING PROTEIN"/>
    <property type="match status" value="1"/>
</dbReference>
<comment type="caution">
    <text evidence="2">The sequence shown here is derived from an EMBL/GenBank/DDBJ whole genome shotgun (WGS) entry which is preliminary data.</text>
</comment>